<dbReference type="EMBL" id="JBHRTL010000027">
    <property type="protein sequence ID" value="MFC3156121.1"/>
    <property type="molecule type" value="Genomic_DNA"/>
</dbReference>
<proteinExistence type="predicted"/>
<feature type="signal peptide" evidence="2">
    <location>
        <begin position="1"/>
        <end position="22"/>
    </location>
</feature>
<dbReference type="InterPro" id="IPR027385">
    <property type="entry name" value="Beta-barrel_OMP"/>
</dbReference>
<evidence type="ECO:0000313" key="5">
    <source>
        <dbReference type="Proteomes" id="UP001595548"/>
    </source>
</evidence>
<sequence length="190" mass="20109">MKKLLCTLLATGALSATGFTYAGTESGLYLGGSVGNAEIDYDESFPEFDGIDYKFKDDDTAYKIFGGYNFGVLPLLDLAVEGGYIDFGSQEQFLNDALGSQKVEVTGWTAAGLVGVDLGPVGLFGKAGVITWDGDISNFEFDTSDSGTDAAYGVGAKVQLGSFAIRAEYEIFEIDDADMTFYSVGGVVTF</sequence>
<name>A0ABV7HTL0_9GAMM</name>
<feature type="domain" description="Outer membrane protein beta-barrel" evidence="3">
    <location>
        <begin position="7"/>
        <end position="190"/>
    </location>
</feature>
<feature type="chain" id="PRO_5046751965" evidence="2">
    <location>
        <begin position="23"/>
        <end position="190"/>
    </location>
</feature>
<organism evidence="4 5">
    <name type="scientific">Gilvimarinus japonicus</name>
    <dbReference type="NCBI Taxonomy" id="1796469"/>
    <lineage>
        <taxon>Bacteria</taxon>
        <taxon>Pseudomonadati</taxon>
        <taxon>Pseudomonadota</taxon>
        <taxon>Gammaproteobacteria</taxon>
        <taxon>Cellvibrionales</taxon>
        <taxon>Cellvibrionaceae</taxon>
        <taxon>Gilvimarinus</taxon>
    </lineage>
</organism>
<dbReference type="Gene3D" id="2.40.160.20">
    <property type="match status" value="1"/>
</dbReference>
<dbReference type="InterPro" id="IPR011250">
    <property type="entry name" value="OMP/PagP_B-barrel"/>
</dbReference>
<accession>A0ABV7HTL0</accession>
<evidence type="ECO:0000256" key="1">
    <source>
        <dbReference type="ARBA" id="ARBA00022729"/>
    </source>
</evidence>
<dbReference type="Pfam" id="PF13505">
    <property type="entry name" value="OMP_b-brl"/>
    <property type="match status" value="1"/>
</dbReference>
<keyword evidence="1 2" id="KW-0732">Signal</keyword>
<dbReference type="SUPFAM" id="SSF56925">
    <property type="entry name" value="OMPA-like"/>
    <property type="match status" value="1"/>
</dbReference>
<dbReference type="Proteomes" id="UP001595548">
    <property type="component" value="Unassembled WGS sequence"/>
</dbReference>
<keyword evidence="5" id="KW-1185">Reference proteome</keyword>
<comment type="caution">
    <text evidence="4">The sequence shown here is derived from an EMBL/GenBank/DDBJ whole genome shotgun (WGS) entry which is preliminary data.</text>
</comment>
<evidence type="ECO:0000259" key="3">
    <source>
        <dbReference type="Pfam" id="PF13505"/>
    </source>
</evidence>
<dbReference type="RefSeq" id="WP_339617731.1">
    <property type="nucleotide sequence ID" value="NZ_AP031500.1"/>
</dbReference>
<protein>
    <submittedName>
        <fullName evidence="4">Outer membrane beta-barrel protein</fullName>
    </submittedName>
</protein>
<evidence type="ECO:0000313" key="4">
    <source>
        <dbReference type="EMBL" id="MFC3156121.1"/>
    </source>
</evidence>
<gene>
    <name evidence="4" type="ORF">ACFOEB_13005</name>
</gene>
<reference evidence="5" key="1">
    <citation type="journal article" date="2019" name="Int. J. Syst. Evol. Microbiol.">
        <title>The Global Catalogue of Microorganisms (GCM) 10K type strain sequencing project: providing services to taxonomists for standard genome sequencing and annotation.</title>
        <authorList>
            <consortium name="The Broad Institute Genomics Platform"/>
            <consortium name="The Broad Institute Genome Sequencing Center for Infectious Disease"/>
            <person name="Wu L."/>
            <person name="Ma J."/>
        </authorList>
    </citation>
    <scope>NUCLEOTIDE SEQUENCE [LARGE SCALE GENOMIC DNA]</scope>
    <source>
        <strain evidence="5">KCTC 52141</strain>
    </source>
</reference>
<evidence type="ECO:0000256" key="2">
    <source>
        <dbReference type="SAM" id="SignalP"/>
    </source>
</evidence>